<evidence type="ECO:0000313" key="1">
    <source>
        <dbReference type="EMBL" id="KAK1439936.1"/>
    </source>
</evidence>
<sequence>MSGIYSSGFGSTRGYSGLPVSHIKLTRWILKEKDEEKHPTVEMHLEIVLVSAYSTSHRKPTNTRIFFFFFFPMKI</sequence>
<accession>A0AAD8PBS3</accession>
<evidence type="ECO:0000313" key="2">
    <source>
        <dbReference type="Proteomes" id="UP001229421"/>
    </source>
</evidence>
<gene>
    <name evidence="1" type="ORF">QVD17_05761</name>
</gene>
<organism evidence="1 2">
    <name type="scientific">Tagetes erecta</name>
    <name type="common">African marigold</name>
    <dbReference type="NCBI Taxonomy" id="13708"/>
    <lineage>
        <taxon>Eukaryota</taxon>
        <taxon>Viridiplantae</taxon>
        <taxon>Streptophyta</taxon>
        <taxon>Embryophyta</taxon>
        <taxon>Tracheophyta</taxon>
        <taxon>Spermatophyta</taxon>
        <taxon>Magnoliopsida</taxon>
        <taxon>eudicotyledons</taxon>
        <taxon>Gunneridae</taxon>
        <taxon>Pentapetalae</taxon>
        <taxon>asterids</taxon>
        <taxon>campanulids</taxon>
        <taxon>Asterales</taxon>
        <taxon>Asteraceae</taxon>
        <taxon>Asteroideae</taxon>
        <taxon>Heliantheae alliance</taxon>
        <taxon>Tageteae</taxon>
        <taxon>Tagetes</taxon>
    </lineage>
</organism>
<reference evidence="1" key="1">
    <citation type="journal article" date="2023" name="bioRxiv">
        <title>Improved chromosome-level genome assembly for marigold (Tagetes erecta).</title>
        <authorList>
            <person name="Jiang F."/>
            <person name="Yuan L."/>
            <person name="Wang S."/>
            <person name="Wang H."/>
            <person name="Xu D."/>
            <person name="Wang A."/>
            <person name="Fan W."/>
        </authorList>
    </citation>
    <scope>NUCLEOTIDE SEQUENCE</scope>
    <source>
        <strain evidence="1">WSJ</strain>
        <tissue evidence="1">Leaf</tissue>
    </source>
</reference>
<dbReference type="AlphaFoldDB" id="A0AAD8PBS3"/>
<proteinExistence type="predicted"/>
<protein>
    <submittedName>
        <fullName evidence="1">Uncharacterized protein</fullName>
    </submittedName>
</protein>
<name>A0AAD8PBS3_TARER</name>
<keyword evidence="2" id="KW-1185">Reference proteome</keyword>
<comment type="caution">
    <text evidence="1">The sequence shown here is derived from an EMBL/GenBank/DDBJ whole genome shotgun (WGS) entry which is preliminary data.</text>
</comment>
<dbReference type="Proteomes" id="UP001229421">
    <property type="component" value="Unassembled WGS sequence"/>
</dbReference>
<dbReference type="EMBL" id="JAUHHV010000001">
    <property type="protein sequence ID" value="KAK1439936.1"/>
    <property type="molecule type" value="Genomic_DNA"/>
</dbReference>